<comment type="caution">
    <text evidence="3">The sequence shown here is derived from an EMBL/GenBank/DDBJ whole genome shotgun (WGS) entry which is preliminary data.</text>
</comment>
<dbReference type="PROSITE" id="PS51257">
    <property type="entry name" value="PROKAR_LIPOPROTEIN"/>
    <property type="match status" value="1"/>
</dbReference>
<dbReference type="OrthoDB" id="310895at2759"/>
<dbReference type="InterPro" id="IPR050740">
    <property type="entry name" value="Aldehyde_DH_Superfamily"/>
</dbReference>
<keyword evidence="1" id="KW-0560">Oxidoreductase</keyword>
<sequence>MGGKRFNVTGMLTRPLAFYEHPASGALIGSCPESVAGDAHKAILTADAAFPEWRSRTGRGRSRILRRWYELLIENKEDLATLIIWENGKALPDAAGEVLFAGSFLEWFAEEAARIYGDVIPYSAPGFRVQTIKEPVGVIGLITPYVHPPNLQ</sequence>
<name>A0A9W8VCJ9_9HYPO</name>
<dbReference type="EMBL" id="JAOQAZ010000019">
    <property type="protein sequence ID" value="KAJ4256011.1"/>
    <property type="molecule type" value="Genomic_DNA"/>
</dbReference>
<accession>A0A9W8VCJ9</accession>
<dbReference type="GO" id="GO:0004777">
    <property type="term" value="F:succinate-semialdehyde dehydrogenase (NAD+) activity"/>
    <property type="evidence" value="ECO:0007669"/>
    <property type="project" value="TreeGrafter"/>
</dbReference>
<dbReference type="PANTHER" id="PTHR43353">
    <property type="entry name" value="SUCCINATE-SEMIALDEHYDE DEHYDROGENASE, MITOCHONDRIAL"/>
    <property type="match status" value="1"/>
</dbReference>
<dbReference type="InterPro" id="IPR016161">
    <property type="entry name" value="Ald_DH/histidinol_DH"/>
</dbReference>
<reference evidence="3" key="1">
    <citation type="submission" date="2022-09" db="EMBL/GenBank/DDBJ databases">
        <title>Fusarium specimens isolated from Avocado Roots.</title>
        <authorList>
            <person name="Stajich J."/>
            <person name="Roper C."/>
            <person name="Heimlech-Rivalta G."/>
        </authorList>
    </citation>
    <scope>NUCLEOTIDE SEQUENCE</scope>
    <source>
        <strain evidence="3">CF00136</strain>
    </source>
</reference>
<dbReference type="GO" id="GO:0009450">
    <property type="term" value="P:gamma-aminobutyric acid catabolic process"/>
    <property type="evidence" value="ECO:0007669"/>
    <property type="project" value="TreeGrafter"/>
</dbReference>
<dbReference type="SUPFAM" id="SSF53720">
    <property type="entry name" value="ALDH-like"/>
    <property type="match status" value="1"/>
</dbReference>
<dbReference type="Proteomes" id="UP001152049">
    <property type="component" value="Unassembled WGS sequence"/>
</dbReference>
<evidence type="ECO:0000313" key="3">
    <source>
        <dbReference type="EMBL" id="KAJ4256011.1"/>
    </source>
</evidence>
<dbReference type="GO" id="GO:0005737">
    <property type="term" value="C:cytoplasm"/>
    <property type="evidence" value="ECO:0007669"/>
    <property type="project" value="TreeGrafter"/>
</dbReference>
<dbReference type="InterPro" id="IPR016162">
    <property type="entry name" value="Ald_DH_N"/>
</dbReference>
<gene>
    <name evidence="3" type="ORF">NW762_009085</name>
</gene>
<feature type="domain" description="Aldehyde dehydrogenase" evidence="2">
    <location>
        <begin position="21"/>
        <end position="149"/>
    </location>
</feature>
<protein>
    <recommendedName>
        <fullName evidence="2">Aldehyde dehydrogenase domain-containing protein</fullName>
    </recommendedName>
</protein>
<dbReference type="Pfam" id="PF00171">
    <property type="entry name" value="Aldedh"/>
    <property type="match status" value="1"/>
</dbReference>
<organism evidence="3 4">
    <name type="scientific">Fusarium torreyae</name>
    <dbReference type="NCBI Taxonomy" id="1237075"/>
    <lineage>
        <taxon>Eukaryota</taxon>
        <taxon>Fungi</taxon>
        <taxon>Dikarya</taxon>
        <taxon>Ascomycota</taxon>
        <taxon>Pezizomycotina</taxon>
        <taxon>Sordariomycetes</taxon>
        <taxon>Hypocreomycetidae</taxon>
        <taxon>Hypocreales</taxon>
        <taxon>Nectriaceae</taxon>
        <taxon>Fusarium</taxon>
    </lineage>
</organism>
<evidence type="ECO:0000259" key="2">
    <source>
        <dbReference type="Pfam" id="PF00171"/>
    </source>
</evidence>
<evidence type="ECO:0000313" key="4">
    <source>
        <dbReference type="Proteomes" id="UP001152049"/>
    </source>
</evidence>
<dbReference type="PANTHER" id="PTHR43353:SF11">
    <property type="entry name" value="SUCCINATE SEMIALDEHYDE DEHYDROGENASE (EUROFUNG)"/>
    <property type="match status" value="1"/>
</dbReference>
<proteinExistence type="predicted"/>
<dbReference type="InterPro" id="IPR015590">
    <property type="entry name" value="Aldehyde_DH_dom"/>
</dbReference>
<keyword evidence="4" id="KW-1185">Reference proteome</keyword>
<evidence type="ECO:0000256" key="1">
    <source>
        <dbReference type="ARBA" id="ARBA00023002"/>
    </source>
</evidence>
<dbReference type="AlphaFoldDB" id="A0A9W8VCJ9"/>
<dbReference type="Gene3D" id="3.40.605.10">
    <property type="entry name" value="Aldehyde Dehydrogenase, Chain A, domain 1"/>
    <property type="match status" value="1"/>
</dbReference>